<name>A0AAN7NTR2_9COLE</name>
<evidence type="ECO:0000313" key="1">
    <source>
        <dbReference type="EMBL" id="KAK4871720.1"/>
    </source>
</evidence>
<reference evidence="2" key="1">
    <citation type="submission" date="2023-01" db="EMBL/GenBank/DDBJ databases">
        <title>Key to firefly adult light organ development and bioluminescence: homeobox transcription factors regulate luciferase expression and transportation to peroxisome.</title>
        <authorList>
            <person name="Fu X."/>
        </authorList>
    </citation>
    <scope>NUCLEOTIDE SEQUENCE [LARGE SCALE GENOMIC DNA]</scope>
</reference>
<sequence length="189" mass="20768">MRFRFCGNGDCPDWVLAEINTLSRLSSVKLKSLGQIVAQGIIEAPIDMIKVEKIFADSKLDVDVDLKACVACISYIITSTTRYNCDYGALFSELQQLGLPREHSLSLKKVVQDNGAALAQTLKVSSLTVNKLQNASVDYDTSTRTAKLDVIINDSNESVVLSSCTVNVLLENLKQVRSTMEELLNSPYS</sequence>
<dbReference type="Proteomes" id="UP001353858">
    <property type="component" value="Unassembled WGS sequence"/>
</dbReference>
<dbReference type="InterPro" id="IPR047155">
    <property type="entry name" value="COMMD4/6/7/8"/>
</dbReference>
<dbReference type="Pfam" id="PF21672">
    <property type="entry name" value="COMM_HN"/>
    <property type="match status" value="1"/>
</dbReference>
<dbReference type="EMBL" id="JARPUR010000008">
    <property type="protein sequence ID" value="KAK4871720.1"/>
    <property type="molecule type" value="Genomic_DNA"/>
</dbReference>
<proteinExistence type="predicted"/>
<accession>A0AAN7NTR2</accession>
<dbReference type="PANTHER" id="PTHR16231:SF4">
    <property type="entry name" value="COMM DOMAIN-CONTAINING PROTEIN 4"/>
    <property type="match status" value="1"/>
</dbReference>
<organism evidence="1 2">
    <name type="scientific">Aquatica leii</name>
    <dbReference type="NCBI Taxonomy" id="1421715"/>
    <lineage>
        <taxon>Eukaryota</taxon>
        <taxon>Metazoa</taxon>
        <taxon>Ecdysozoa</taxon>
        <taxon>Arthropoda</taxon>
        <taxon>Hexapoda</taxon>
        <taxon>Insecta</taxon>
        <taxon>Pterygota</taxon>
        <taxon>Neoptera</taxon>
        <taxon>Endopterygota</taxon>
        <taxon>Coleoptera</taxon>
        <taxon>Polyphaga</taxon>
        <taxon>Elateriformia</taxon>
        <taxon>Elateroidea</taxon>
        <taxon>Lampyridae</taxon>
        <taxon>Luciolinae</taxon>
        <taxon>Aquatica</taxon>
    </lineage>
</organism>
<gene>
    <name evidence="1" type="ORF">RN001_015844</name>
</gene>
<dbReference type="AlphaFoldDB" id="A0AAN7NTR2"/>
<dbReference type="PANTHER" id="PTHR16231">
    <property type="entry name" value="COMM DOMAIN-CONTAINING PROTEIN 4-8 FAMILY MEMBER"/>
    <property type="match status" value="1"/>
</dbReference>
<comment type="caution">
    <text evidence="1">The sequence shown here is derived from an EMBL/GenBank/DDBJ whole genome shotgun (WGS) entry which is preliminary data.</text>
</comment>
<protein>
    <recommendedName>
        <fullName evidence="3">COMM domain-containing protein 4</fullName>
    </recommendedName>
</protein>
<keyword evidence="2" id="KW-1185">Reference proteome</keyword>
<evidence type="ECO:0008006" key="3">
    <source>
        <dbReference type="Google" id="ProtNLM"/>
    </source>
</evidence>
<evidence type="ECO:0000313" key="2">
    <source>
        <dbReference type="Proteomes" id="UP001353858"/>
    </source>
</evidence>